<name>A0A8H6SES7_MYCCL</name>
<dbReference type="Gene3D" id="6.10.140.2040">
    <property type="match status" value="1"/>
</dbReference>
<dbReference type="EMBL" id="JACAZE010000015">
    <property type="protein sequence ID" value="KAF7298191.1"/>
    <property type="molecule type" value="Genomic_DNA"/>
</dbReference>
<dbReference type="AlphaFoldDB" id="A0A8H6SES7"/>
<comment type="caution">
    <text evidence="17">The sequence shown here is derived from an EMBL/GenBank/DDBJ whole genome shotgun (WGS) entry which is preliminary data.</text>
</comment>
<evidence type="ECO:0000256" key="5">
    <source>
        <dbReference type="ARBA" id="ARBA00022691"/>
    </source>
</evidence>
<dbReference type="InterPro" id="IPR016067">
    <property type="entry name" value="S-AdoMet_deCO2ase_core"/>
</dbReference>
<evidence type="ECO:0000256" key="2">
    <source>
        <dbReference type="ARBA" id="ARBA00004911"/>
    </source>
</evidence>
<keyword evidence="10" id="KW-0620">Polyamine biosynthesis</keyword>
<keyword evidence="5" id="KW-0949">S-adenosyl-L-methionine</keyword>
<dbReference type="GO" id="GO:0008295">
    <property type="term" value="P:spermidine biosynthetic process"/>
    <property type="evidence" value="ECO:0007669"/>
    <property type="project" value="UniProtKB-KW"/>
</dbReference>
<sequence>MGAPNPAVVGYRRKRFADNHTFFRVDNIVLRAEGARRTAAKRVVAVRSIVETTATTPMSTTESTSRPTHPGRQGSIDEAAAAQLEKKLQARPEKATLVERNILKDDKGVAPSLVAAKAKLEKSQLEDKLEKKLQERPTKEKLQADGILRAGLRSVPQAIWEDMLDIVKCKVLSVIRGDEIDAYLLSESSLFVSPHRLILKTCGTTLNLLGLPRILEIAATHADLPTVYRCFYSRKAFMFPERQLGPHRDWKQEIEFLDNIFQNGAAYTVGKVNGDHWLLYMAGPTGARAIPSSPTPGTHNAVPDYTIEILMSDLAPSARQAFYPDTSPASSPEALSASLGISDIFPSHLTTLDAYSFSPCGYSANALIKWAIEDNGGEGYYTIHVTPEDGWSYASFECNVPLPQSSPDPTAIPDLLCLIRRVVTIFQPGRLSLTLFISSNDNENDNGDSAIEVAQRAFKAALIPPAYDQWPHKYSRTDKINYEFGGYDLAFASFEMKR</sequence>
<keyword evidence="9" id="KW-0745">Spermidine biosynthesis</keyword>
<dbReference type="InterPro" id="IPR048283">
    <property type="entry name" value="AdoMetDC-like"/>
</dbReference>
<evidence type="ECO:0000256" key="8">
    <source>
        <dbReference type="ARBA" id="ARBA00022813"/>
    </source>
</evidence>
<dbReference type="InterPro" id="IPR018166">
    <property type="entry name" value="S-AdoMet_deCO2ase_CS"/>
</dbReference>
<proteinExistence type="inferred from homology"/>
<comment type="cofactor">
    <cofactor evidence="1">
        <name>pyruvate</name>
        <dbReference type="ChEBI" id="CHEBI:15361"/>
    </cofactor>
</comment>
<evidence type="ECO:0000256" key="16">
    <source>
        <dbReference type="SAM" id="MobiDB-lite"/>
    </source>
</evidence>
<dbReference type="OrthoDB" id="1068353at2759"/>
<evidence type="ECO:0000256" key="9">
    <source>
        <dbReference type="ARBA" id="ARBA00023066"/>
    </source>
</evidence>
<keyword evidence="12" id="KW-0456">Lyase</keyword>
<evidence type="ECO:0000256" key="13">
    <source>
        <dbReference type="ARBA" id="ARBA00023270"/>
    </source>
</evidence>
<comment type="similarity">
    <text evidence="3">Belongs to the eukaryotic AdoMetDC family.</text>
</comment>
<keyword evidence="6" id="KW-0677">Repeat</keyword>
<evidence type="ECO:0000313" key="17">
    <source>
        <dbReference type="EMBL" id="KAF7298191.1"/>
    </source>
</evidence>
<evidence type="ECO:0000256" key="6">
    <source>
        <dbReference type="ARBA" id="ARBA00022737"/>
    </source>
</evidence>
<dbReference type="Pfam" id="PF01536">
    <property type="entry name" value="SAM_decarbox"/>
    <property type="match status" value="1"/>
</dbReference>
<dbReference type="PROSITE" id="PS51073">
    <property type="entry name" value="RPEL"/>
    <property type="match status" value="1"/>
</dbReference>
<evidence type="ECO:0000313" key="18">
    <source>
        <dbReference type="Proteomes" id="UP000613580"/>
    </source>
</evidence>
<dbReference type="Proteomes" id="UP000613580">
    <property type="component" value="Unassembled WGS sequence"/>
</dbReference>
<dbReference type="InterPro" id="IPR001985">
    <property type="entry name" value="S-AdoMet_decarboxylase_euk"/>
</dbReference>
<dbReference type="InterPro" id="IPR004018">
    <property type="entry name" value="RPEL_repeat"/>
</dbReference>
<dbReference type="Gene3D" id="3.60.90.10">
    <property type="entry name" value="S-adenosylmethionine decarboxylase"/>
    <property type="match status" value="1"/>
</dbReference>
<evidence type="ECO:0000256" key="3">
    <source>
        <dbReference type="ARBA" id="ARBA00008466"/>
    </source>
</evidence>
<dbReference type="SUPFAM" id="SSF56276">
    <property type="entry name" value="S-adenosylmethionine decarboxylase"/>
    <property type="match status" value="1"/>
</dbReference>
<keyword evidence="18" id="KW-1185">Reference proteome</keyword>
<comment type="pathway">
    <text evidence="2">Amine and polyamine biosynthesis; S-adenosylmethioninamine biosynthesis; S-adenosylmethioninamine from S-adenosyl-L-methionine: step 1/1.</text>
</comment>
<dbReference type="GO" id="GO:0006597">
    <property type="term" value="P:spermine biosynthetic process"/>
    <property type="evidence" value="ECO:0007669"/>
    <property type="project" value="InterPro"/>
</dbReference>
<evidence type="ECO:0000256" key="15">
    <source>
        <dbReference type="PROSITE-ProRule" id="PRU00401"/>
    </source>
</evidence>
<reference evidence="17" key="1">
    <citation type="submission" date="2020-05" db="EMBL/GenBank/DDBJ databases">
        <title>Mycena genomes resolve the evolution of fungal bioluminescence.</title>
        <authorList>
            <person name="Tsai I.J."/>
        </authorList>
    </citation>
    <scope>NUCLEOTIDE SEQUENCE</scope>
    <source>
        <strain evidence="17">110903Hualien_Pintung</strain>
    </source>
</reference>
<dbReference type="NCBIfam" id="TIGR00535">
    <property type="entry name" value="SAM_DCase"/>
    <property type="match status" value="1"/>
</dbReference>
<dbReference type="Pfam" id="PF02755">
    <property type="entry name" value="RPEL"/>
    <property type="match status" value="1"/>
</dbReference>
<evidence type="ECO:0000256" key="4">
    <source>
        <dbReference type="ARBA" id="ARBA00012357"/>
    </source>
</evidence>
<keyword evidence="11" id="KW-0865">Zymogen</keyword>
<gene>
    <name evidence="17" type="ORF">HMN09_01040900</name>
</gene>
<evidence type="ECO:0000256" key="7">
    <source>
        <dbReference type="ARBA" id="ARBA00022793"/>
    </source>
</evidence>
<dbReference type="GO" id="GO:0005829">
    <property type="term" value="C:cytosol"/>
    <property type="evidence" value="ECO:0007669"/>
    <property type="project" value="TreeGrafter"/>
</dbReference>
<evidence type="ECO:0000256" key="10">
    <source>
        <dbReference type="ARBA" id="ARBA00023115"/>
    </source>
</evidence>
<evidence type="ECO:0000256" key="14">
    <source>
        <dbReference type="ARBA" id="ARBA00023317"/>
    </source>
</evidence>
<dbReference type="PANTHER" id="PTHR11570">
    <property type="entry name" value="S-ADENOSYLMETHIONINE DECARBOXYLASE"/>
    <property type="match status" value="1"/>
</dbReference>
<feature type="compositionally biased region" description="Low complexity" evidence="16">
    <location>
        <begin position="54"/>
        <end position="68"/>
    </location>
</feature>
<evidence type="ECO:0000256" key="1">
    <source>
        <dbReference type="ARBA" id="ARBA00001928"/>
    </source>
</evidence>
<keyword evidence="13" id="KW-0704">Schiff base</keyword>
<organism evidence="17 18">
    <name type="scientific">Mycena chlorophos</name>
    <name type="common">Agaric fungus</name>
    <name type="synonym">Agaricus chlorophos</name>
    <dbReference type="NCBI Taxonomy" id="658473"/>
    <lineage>
        <taxon>Eukaryota</taxon>
        <taxon>Fungi</taxon>
        <taxon>Dikarya</taxon>
        <taxon>Basidiomycota</taxon>
        <taxon>Agaricomycotina</taxon>
        <taxon>Agaricomycetes</taxon>
        <taxon>Agaricomycetidae</taxon>
        <taxon>Agaricales</taxon>
        <taxon>Marasmiineae</taxon>
        <taxon>Mycenaceae</taxon>
        <taxon>Mycena</taxon>
    </lineage>
</organism>
<feature type="region of interest" description="Disordered" evidence="16">
    <location>
        <begin position="54"/>
        <end position="74"/>
    </location>
</feature>
<accession>A0A8H6SES7</accession>
<protein>
    <recommendedName>
        <fullName evidence="4">adenosylmethionine decarboxylase</fullName>
        <ecNumber evidence="4">4.1.1.50</ecNumber>
    </recommendedName>
</protein>
<evidence type="ECO:0000256" key="12">
    <source>
        <dbReference type="ARBA" id="ARBA00023239"/>
    </source>
</evidence>
<dbReference type="PANTHER" id="PTHR11570:SF0">
    <property type="entry name" value="S-ADENOSYLMETHIONINE DECARBOXYLASE PROENZYME"/>
    <property type="match status" value="1"/>
</dbReference>
<keyword evidence="7" id="KW-0210">Decarboxylase</keyword>
<dbReference type="Gene3D" id="3.30.360.50">
    <property type="entry name" value="S-adenosylmethionine decarboxylase"/>
    <property type="match status" value="1"/>
</dbReference>
<dbReference type="EC" id="4.1.1.50" evidence="4"/>
<feature type="repeat" description="RPEL" evidence="15">
    <location>
        <begin position="82"/>
        <end position="107"/>
    </location>
</feature>
<keyword evidence="8" id="KW-0068">Autocatalytic cleavage</keyword>
<dbReference type="PROSITE" id="PS01336">
    <property type="entry name" value="ADOMETDC"/>
    <property type="match status" value="1"/>
</dbReference>
<dbReference type="GO" id="GO:0004014">
    <property type="term" value="F:adenosylmethionine decarboxylase activity"/>
    <property type="evidence" value="ECO:0007669"/>
    <property type="project" value="UniProtKB-EC"/>
</dbReference>
<dbReference type="SMART" id="SM00707">
    <property type="entry name" value="RPEL"/>
    <property type="match status" value="2"/>
</dbReference>
<keyword evidence="14" id="KW-0670">Pyruvate</keyword>
<evidence type="ECO:0000256" key="11">
    <source>
        <dbReference type="ARBA" id="ARBA00023145"/>
    </source>
</evidence>
<dbReference type="UniPathway" id="UPA00331">
    <property type="reaction ID" value="UER00451"/>
</dbReference>